<name>A0ABY3CM49_9GAMM</name>
<keyword evidence="2" id="KW-0680">Restriction system</keyword>
<protein>
    <submittedName>
        <fullName evidence="5">Restriction endonuclease subunit S</fullName>
    </submittedName>
</protein>
<evidence type="ECO:0000313" key="6">
    <source>
        <dbReference type="Proteomes" id="UP000733744"/>
    </source>
</evidence>
<keyword evidence="6" id="KW-1185">Reference proteome</keyword>
<evidence type="ECO:0000256" key="2">
    <source>
        <dbReference type="ARBA" id="ARBA00022747"/>
    </source>
</evidence>
<dbReference type="EMBL" id="RYFG02000009">
    <property type="protein sequence ID" value="TRX03022.1"/>
    <property type="molecule type" value="Genomic_DNA"/>
</dbReference>
<keyword evidence="5" id="KW-0378">Hydrolase</keyword>
<dbReference type="PANTHER" id="PTHR30408:SF13">
    <property type="entry name" value="TYPE I RESTRICTION ENZYME HINDI SPECIFICITY SUBUNIT"/>
    <property type="match status" value="1"/>
</dbReference>
<proteinExistence type="inferred from homology"/>
<keyword evidence="3" id="KW-0238">DNA-binding</keyword>
<dbReference type="SUPFAM" id="SSF116734">
    <property type="entry name" value="DNA methylase specificity domain"/>
    <property type="match status" value="2"/>
</dbReference>
<dbReference type="InterPro" id="IPR000055">
    <property type="entry name" value="Restrct_endonuc_typeI_TRD"/>
</dbReference>
<keyword evidence="5" id="KW-0540">Nuclease</keyword>
<dbReference type="Pfam" id="PF01420">
    <property type="entry name" value="Methylase_S"/>
    <property type="match status" value="2"/>
</dbReference>
<dbReference type="RefSeq" id="WP_127027312.1">
    <property type="nucleotide sequence ID" value="NZ_RYFG02000009.1"/>
</dbReference>
<dbReference type="CDD" id="cd17260">
    <property type="entry name" value="RMtype1_S_EcoEI-TRD1-CR1_like"/>
    <property type="match status" value="1"/>
</dbReference>
<keyword evidence="5" id="KW-0255">Endonuclease</keyword>
<dbReference type="InterPro" id="IPR044946">
    <property type="entry name" value="Restrct_endonuc_typeI_TRD_sf"/>
</dbReference>
<sequence>MSIDRSEKITDLVDFNPKRLIQKGHIAPFVDMAALSVDSRDISVIDERQFNGGGAKFKNGDTLFARITPCLENGKTAKISGLSDKAIAHGSTEFIVMAAKDPIYDEDYVYYLARLPEFRSYAQARMEGTSGRQRVSWQSLAEFKFDFPPKETRRQIGAFLKSIDDKIALNTQTNQTLEAIAQAIFKSWFVDFEPVKAKMAVLEAGGAAVDAERAAMSAISGKDEAALSQLQTEQPDAYAELAQTAGLFPAEMQDSELGEIPEGWEAKALGYFLEIKRGGSPRPIQDFMVPTGYPWVKIADATADKSPFLFETKEFIKEKGLKKTVYLKKGALILTNSATPGLPKFLELDACIHDGWLYFPEKRVFSDAYLYFLFLKIRGELIAQGNGSVFTNLKTDILRNQIVLVPSLKVIETFTKSVASILENMKSNCIDSRILSNLRDTLLPKLLSGELTLPQAENVSSEPNHD</sequence>
<dbReference type="Proteomes" id="UP000733744">
    <property type="component" value="Unassembled WGS sequence"/>
</dbReference>
<feature type="domain" description="Type I restriction modification DNA specificity" evidence="4">
    <location>
        <begin position="52"/>
        <end position="178"/>
    </location>
</feature>
<dbReference type="GO" id="GO:0004519">
    <property type="term" value="F:endonuclease activity"/>
    <property type="evidence" value="ECO:0007669"/>
    <property type="project" value="UniProtKB-KW"/>
</dbReference>
<feature type="domain" description="Type I restriction modification DNA specificity" evidence="4">
    <location>
        <begin position="261"/>
        <end position="429"/>
    </location>
</feature>
<organism evidence="5 6">
    <name type="scientific">Candidatus Methylobacter oryzae</name>
    <dbReference type="NCBI Taxonomy" id="2497749"/>
    <lineage>
        <taxon>Bacteria</taxon>
        <taxon>Pseudomonadati</taxon>
        <taxon>Pseudomonadota</taxon>
        <taxon>Gammaproteobacteria</taxon>
        <taxon>Methylococcales</taxon>
        <taxon>Methylococcaceae</taxon>
        <taxon>Methylobacter</taxon>
    </lineage>
</organism>
<evidence type="ECO:0000256" key="3">
    <source>
        <dbReference type="ARBA" id="ARBA00023125"/>
    </source>
</evidence>
<gene>
    <name evidence="5" type="ORF">EKO24_001690</name>
</gene>
<dbReference type="Gene3D" id="3.90.220.20">
    <property type="entry name" value="DNA methylase specificity domains"/>
    <property type="match status" value="2"/>
</dbReference>
<reference evidence="5 6" key="1">
    <citation type="journal article" date="2019" name="Antonie Van Leeuwenhoek">
        <title>Description of 'Ca. Methylobacter oryzae' KRF1, a novel species from the environmentally important Methylobacter clade 2.</title>
        <authorList>
            <person name="Khatri K."/>
            <person name="Mohite J.A."/>
            <person name="Pandit P.S."/>
            <person name="Bahulikar R."/>
            <person name="Rahalkar M.C."/>
        </authorList>
    </citation>
    <scope>NUCLEOTIDE SEQUENCE [LARGE SCALE GENOMIC DNA]</scope>
    <source>
        <strain evidence="5 6">KRF1</strain>
    </source>
</reference>
<accession>A0ABY3CM49</accession>
<comment type="caution">
    <text evidence="5">The sequence shown here is derived from an EMBL/GenBank/DDBJ whole genome shotgun (WGS) entry which is preliminary data.</text>
</comment>
<comment type="similarity">
    <text evidence="1">Belongs to the type-I restriction system S methylase family.</text>
</comment>
<dbReference type="CDD" id="cd17283">
    <property type="entry name" value="RMtype1_S_Hpy180ORF7835P_TRD2-CR2_like"/>
    <property type="match status" value="1"/>
</dbReference>
<evidence type="ECO:0000259" key="4">
    <source>
        <dbReference type="Pfam" id="PF01420"/>
    </source>
</evidence>
<dbReference type="PANTHER" id="PTHR30408">
    <property type="entry name" value="TYPE-1 RESTRICTION ENZYME ECOKI SPECIFICITY PROTEIN"/>
    <property type="match status" value="1"/>
</dbReference>
<dbReference type="InterPro" id="IPR052021">
    <property type="entry name" value="Type-I_RS_S_subunit"/>
</dbReference>
<evidence type="ECO:0000313" key="5">
    <source>
        <dbReference type="EMBL" id="TRX03022.1"/>
    </source>
</evidence>
<evidence type="ECO:0000256" key="1">
    <source>
        <dbReference type="ARBA" id="ARBA00010923"/>
    </source>
</evidence>